<dbReference type="AlphaFoldDB" id="K0Z656"/>
<dbReference type="HOGENOM" id="CLU_2091587_0_0_11"/>
<proteinExistence type="inferred from homology"/>
<dbReference type="eggNOG" id="COG3677">
    <property type="taxonomic scope" value="Bacteria"/>
</dbReference>
<protein>
    <recommendedName>
        <fullName evidence="8">Mutator family transposase</fullName>
    </recommendedName>
</protein>
<dbReference type="Pfam" id="PF00872">
    <property type="entry name" value="Transposase_mut"/>
    <property type="match status" value="1"/>
</dbReference>
<gene>
    <name evidence="6" type="ORF">HMPREF9241_00232</name>
</gene>
<dbReference type="GO" id="GO:0004803">
    <property type="term" value="F:transposase activity"/>
    <property type="evidence" value="ECO:0007669"/>
    <property type="project" value="InterPro"/>
</dbReference>
<dbReference type="GO" id="GO:0006313">
    <property type="term" value="P:DNA transposition"/>
    <property type="evidence" value="ECO:0007669"/>
    <property type="project" value="InterPro"/>
</dbReference>
<evidence type="ECO:0008006" key="8">
    <source>
        <dbReference type="Google" id="ProtNLM"/>
    </source>
</evidence>
<dbReference type="STRING" id="883077.HMPREF9241_00232"/>
<sequence>MSRIAPPLLVVTDGGSGFEKARKNIWPTTVVQRCTFHAFVNIRSATTTRPRLQASQELYALGKSLIRTKTAPEASEWLAAYIGWAQRWEDFLAQRTLTPDGGWVPTHARLVSPSHS</sequence>
<evidence type="ECO:0000256" key="4">
    <source>
        <dbReference type="ARBA" id="ARBA00023125"/>
    </source>
</evidence>
<comment type="function">
    <text evidence="1">Required for the transposition of the insertion element.</text>
</comment>
<evidence type="ECO:0000313" key="7">
    <source>
        <dbReference type="Proteomes" id="UP000003994"/>
    </source>
</evidence>
<dbReference type="EMBL" id="AGWQ01000003">
    <property type="protein sequence ID" value="EJZ87604.1"/>
    <property type="molecule type" value="Genomic_DNA"/>
</dbReference>
<keyword evidence="7" id="KW-1185">Reference proteome</keyword>
<reference evidence="6 7" key="1">
    <citation type="submission" date="2012-07" db="EMBL/GenBank/DDBJ databases">
        <title>The Genome Sequence of Actinomyces turicensis ACS-279-V-COL4.</title>
        <authorList>
            <consortium name="The Broad Institute Genome Sequencing Platform"/>
            <person name="Earl A."/>
            <person name="Ward D."/>
            <person name="Feldgarden M."/>
            <person name="Gevers D."/>
            <person name="Saerens B."/>
            <person name="Vaneechoutte M."/>
            <person name="Walker B."/>
            <person name="Young S.K."/>
            <person name="Zeng Q."/>
            <person name="Gargeya S."/>
            <person name="Fitzgerald M."/>
            <person name="Haas B."/>
            <person name="Abouelleil A."/>
            <person name="Alvarado L."/>
            <person name="Arachchi H.M."/>
            <person name="Berlin A."/>
            <person name="Chapman S.B."/>
            <person name="Goldberg J."/>
            <person name="Griggs A."/>
            <person name="Gujja S."/>
            <person name="Hansen M."/>
            <person name="Howarth C."/>
            <person name="Imamovic A."/>
            <person name="Larimer J."/>
            <person name="McCowen C."/>
            <person name="Montmayeur A."/>
            <person name="Murphy C."/>
            <person name="Neiman D."/>
            <person name="Pearson M."/>
            <person name="Priest M."/>
            <person name="Roberts A."/>
            <person name="Saif S."/>
            <person name="Shea T."/>
            <person name="Sisk P."/>
            <person name="Sykes S."/>
            <person name="Wortman J."/>
            <person name="Nusbaum C."/>
            <person name="Birren B."/>
        </authorList>
    </citation>
    <scope>NUCLEOTIDE SEQUENCE [LARGE SCALE GENOMIC DNA]</scope>
    <source>
        <strain evidence="6 7">ACS-279-V-Col4</strain>
    </source>
</reference>
<evidence type="ECO:0000256" key="5">
    <source>
        <dbReference type="ARBA" id="ARBA00023172"/>
    </source>
</evidence>
<evidence type="ECO:0000256" key="1">
    <source>
        <dbReference type="ARBA" id="ARBA00002190"/>
    </source>
</evidence>
<dbReference type="Proteomes" id="UP000003994">
    <property type="component" value="Unassembled WGS sequence"/>
</dbReference>
<keyword evidence="3" id="KW-0815">Transposition</keyword>
<keyword evidence="4" id="KW-0238">DNA-binding</keyword>
<comment type="caution">
    <text evidence="6">The sequence shown here is derived from an EMBL/GenBank/DDBJ whole genome shotgun (WGS) entry which is preliminary data.</text>
</comment>
<evidence type="ECO:0000313" key="6">
    <source>
        <dbReference type="EMBL" id="EJZ87604.1"/>
    </source>
</evidence>
<dbReference type="InterPro" id="IPR001207">
    <property type="entry name" value="Transposase_mutator"/>
</dbReference>
<accession>K0Z656</accession>
<comment type="similarity">
    <text evidence="2">Belongs to the transposase mutator family.</text>
</comment>
<evidence type="ECO:0000256" key="2">
    <source>
        <dbReference type="ARBA" id="ARBA00010961"/>
    </source>
</evidence>
<evidence type="ECO:0000256" key="3">
    <source>
        <dbReference type="ARBA" id="ARBA00022578"/>
    </source>
</evidence>
<keyword evidence="5" id="KW-0233">DNA recombination</keyword>
<organism evidence="6 7">
    <name type="scientific">Schaalia turicensis ACS-279-V-Col4</name>
    <dbReference type="NCBI Taxonomy" id="883077"/>
    <lineage>
        <taxon>Bacteria</taxon>
        <taxon>Bacillati</taxon>
        <taxon>Actinomycetota</taxon>
        <taxon>Actinomycetes</taxon>
        <taxon>Actinomycetales</taxon>
        <taxon>Actinomycetaceae</taxon>
        <taxon>Schaalia</taxon>
    </lineage>
</organism>
<name>K0Z656_9ACTO</name>
<dbReference type="GO" id="GO:0003677">
    <property type="term" value="F:DNA binding"/>
    <property type="evidence" value="ECO:0007669"/>
    <property type="project" value="UniProtKB-KW"/>
</dbReference>